<keyword evidence="1" id="KW-0472">Membrane</keyword>
<dbReference type="Proteomes" id="UP000480122">
    <property type="component" value="Unassembled WGS sequence"/>
</dbReference>
<evidence type="ECO:0000313" key="3">
    <source>
        <dbReference type="Proteomes" id="UP000480122"/>
    </source>
</evidence>
<evidence type="ECO:0000313" key="2">
    <source>
        <dbReference type="EMBL" id="MUN07722.1"/>
    </source>
</evidence>
<name>A0A7C9HM10_9MICO</name>
<feature type="transmembrane region" description="Helical" evidence="1">
    <location>
        <begin position="47"/>
        <end position="71"/>
    </location>
</feature>
<dbReference type="EMBL" id="WODA01000022">
    <property type="protein sequence ID" value="MUN07722.1"/>
    <property type="molecule type" value="Genomic_DNA"/>
</dbReference>
<feature type="transmembrane region" description="Helical" evidence="1">
    <location>
        <begin position="12"/>
        <end position="41"/>
    </location>
</feature>
<protein>
    <submittedName>
        <fullName evidence="2">Uncharacterized protein</fullName>
    </submittedName>
</protein>
<accession>A0A7C9HM10</accession>
<dbReference type="RefSeq" id="WP_155842575.1">
    <property type="nucleotide sequence ID" value="NZ_BAAAIA010000005.1"/>
</dbReference>
<proteinExistence type="predicted"/>
<evidence type="ECO:0000256" key="1">
    <source>
        <dbReference type="SAM" id="Phobius"/>
    </source>
</evidence>
<organism evidence="2 3">
    <name type="scientific">Agromyces luteolus</name>
    <dbReference type="NCBI Taxonomy" id="88373"/>
    <lineage>
        <taxon>Bacteria</taxon>
        <taxon>Bacillati</taxon>
        <taxon>Actinomycetota</taxon>
        <taxon>Actinomycetes</taxon>
        <taxon>Micrococcales</taxon>
        <taxon>Microbacteriaceae</taxon>
        <taxon>Agromyces</taxon>
    </lineage>
</organism>
<sequence>MDKATLNRRAGTVGGIYGVIGAVILTLGAIAAVIGFIQALIIADDVLVGILAGLFSALVIAVSAVVSWAGVQMFALVARYIEWRSGDGA</sequence>
<comment type="caution">
    <text evidence="2">The sequence shown here is derived from an EMBL/GenBank/DDBJ whole genome shotgun (WGS) entry which is preliminary data.</text>
</comment>
<reference evidence="2 3" key="1">
    <citation type="submission" date="2019-11" db="EMBL/GenBank/DDBJ databases">
        <title>Agromyces kandeliae sp. nov., isolated from mangrove soil.</title>
        <authorList>
            <person name="Wang R."/>
        </authorList>
    </citation>
    <scope>NUCLEOTIDE SEQUENCE [LARGE SCALE GENOMIC DNA]</scope>
    <source>
        <strain evidence="2 3">JCM 11431</strain>
    </source>
</reference>
<dbReference type="AlphaFoldDB" id="A0A7C9HM10"/>
<keyword evidence="1" id="KW-0812">Transmembrane</keyword>
<gene>
    <name evidence="2" type="ORF">GLX25_11420</name>
</gene>
<keyword evidence="1" id="KW-1133">Transmembrane helix</keyword>
<keyword evidence="3" id="KW-1185">Reference proteome</keyword>